<comment type="caution">
    <text evidence="2">The sequence shown here is derived from an EMBL/GenBank/DDBJ whole genome shotgun (WGS) entry which is preliminary data.</text>
</comment>
<organism evidence="2 3">
    <name type="scientific">Tigriopus californicus</name>
    <name type="common">Marine copepod</name>
    <dbReference type="NCBI Taxonomy" id="6832"/>
    <lineage>
        <taxon>Eukaryota</taxon>
        <taxon>Metazoa</taxon>
        <taxon>Ecdysozoa</taxon>
        <taxon>Arthropoda</taxon>
        <taxon>Crustacea</taxon>
        <taxon>Multicrustacea</taxon>
        <taxon>Hexanauplia</taxon>
        <taxon>Copepoda</taxon>
        <taxon>Harpacticoida</taxon>
        <taxon>Harpacticidae</taxon>
        <taxon>Tigriopus</taxon>
    </lineage>
</organism>
<proteinExistence type="predicted"/>
<evidence type="ECO:0000313" key="2">
    <source>
        <dbReference type="EMBL" id="TRY63068.1"/>
    </source>
</evidence>
<feature type="region of interest" description="Disordered" evidence="1">
    <location>
        <begin position="65"/>
        <end position="85"/>
    </location>
</feature>
<dbReference type="EMBL" id="VCGU01000458">
    <property type="protein sequence ID" value="TRY63068.1"/>
    <property type="molecule type" value="Genomic_DNA"/>
</dbReference>
<reference evidence="2 3" key="1">
    <citation type="journal article" date="2018" name="Nat. Ecol. Evol.">
        <title>Genomic signatures of mitonuclear coevolution across populations of Tigriopus californicus.</title>
        <authorList>
            <person name="Barreto F.S."/>
            <person name="Watson E.T."/>
            <person name="Lima T.G."/>
            <person name="Willett C.S."/>
            <person name="Edmands S."/>
            <person name="Li W."/>
            <person name="Burton R.S."/>
        </authorList>
    </citation>
    <scope>NUCLEOTIDE SEQUENCE [LARGE SCALE GENOMIC DNA]</scope>
    <source>
        <strain evidence="2 3">San Diego</strain>
    </source>
</reference>
<protein>
    <submittedName>
        <fullName evidence="2">Uncharacterized protein</fullName>
    </submittedName>
</protein>
<name>A0A553NCE1_TIGCA</name>
<sequence length="85" mass="9742">MSQSRISCSFDDRSPRPWATDQSGTRPWITCFTRNLKRKQPTLNHLTYHPTIALPVLLFPHLPTRPASQSTSTTHAFCLPYDDDN</sequence>
<dbReference type="AlphaFoldDB" id="A0A553NCE1"/>
<evidence type="ECO:0000256" key="1">
    <source>
        <dbReference type="SAM" id="MobiDB-lite"/>
    </source>
</evidence>
<feature type="region of interest" description="Disordered" evidence="1">
    <location>
        <begin position="1"/>
        <end position="24"/>
    </location>
</feature>
<gene>
    <name evidence="2" type="ORF">TCAL_07704</name>
</gene>
<keyword evidence="3" id="KW-1185">Reference proteome</keyword>
<evidence type="ECO:0000313" key="3">
    <source>
        <dbReference type="Proteomes" id="UP000318571"/>
    </source>
</evidence>
<dbReference type="Proteomes" id="UP000318571">
    <property type="component" value="Chromosome 10"/>
</dbReference>
<feature type="compositionally biased region" description="Polar residues" evidence="1">
    <location>
        <begin position="66"/>
        <end position="75"/>
    </location>
</feature>
<accession>A0A553NCE1</accession>